<dbReference type="Gene3D" id="1.20.272.10">
    <property type="match status" value="1"/>
</dbReference>
<organism evidence="6">
    <name type="scientific">Leptotrichia rugosa</name>
    <dbReference type="NCBI Taxonomy" id="3239302"/>
    <lineage>
        <taxon>Bacteria</taxon>
        <taxon>Fusobacteriati</taxon>
        <taxon>Fusobacteriota</taxon>
        <taxon>Fusobacteriia</taxon>
        <taxon>Fusobacteriales</taxon>
        <taxon>Leptotrichiaceae</taxon>
        <taxon>Leptotrichia</taxon>
    </lineage>
</organism>
<dbReference type="RefSeq" id="WP_094079127.1">
    <property type="nucleotide sequence ID" value="NZ_CP165644.1"/>
</dbReference>
<proteinExistence type="predicted"/>
<gene>
    <name evidence="6" type="ORF">AB8B22_02275</name>
</gene>
<keyword evidence="4" id="KW-0239">DNA-directed DNA polymerase</keyword>
<dbReference type="KEGG" id="lrug:AB8B22_02275"/>
<evidence type="ECO:0000256" key="4">
    <source>
        <dbReference type="ARBA" id="ARBA00022932"/>
    </source>
</evidence>
<dbReference type="EMBL" id="CP165644">
    <property type="protein sequence ID" value="XDU67259.1"/>
    <property type="molecule type" value="Genomic_DNA"/>
</dbReference>
<evidence type="ECO:0000256" key="3">
    <source>
        <dbReference type="ARBA" id="ARBA00022705"/>
    </source>
</evidence>
<evidence type="ECO:0000256" key="1">
    <source>
        <dbReference type="ARBA" id="ARBA00022679"/>
    </source>
</evidence>
<dbReference type="AlphaFoldDB" id="A0AB39VJF0"/>
<dbReference type="GO" id="GO:0009360">
    <property type="term" value="C:DNA polymerase III complex"/>
    <property type="evidence" value="ECO:0007669"/>
    <property type="project" value="TreeGrafter"/>
</dbReference>
<evidence type="ECO:0000259" key="5">
    <source>
        <dbReference type="Pfam" id="PF21694"/>
    </source>
</evidence>
<dbReference type="GO" id="GO:0006261">
    <property type="term" value="P:DNA-templated DNA replication"/>
    <property type="evidence" value="ECO:0007669"/>
    <property type="project" value="TreeGrafter"/>
</dbReference>
<keyword evidence="3" id="KW-0235">DNA replication</keyword>
<evidence type="ECO:0000313" key="6">
    <source>
        <dbReference type="EMBL" id="XDU67259.1"/>
    </source>
</evidence>
<dbReference type="InterPro" id="IPR048466">
    <property type="entry name" value="DNA_pol3_delta-like_C"/>
</dbReference>
<protein>
    <submittedName>
        <fullName evidence="6">DNA polymerase III subunit delta</fullName>
    </submittedName>
</protein>
<keyword evidence="2" id="KW-0548">Nucleotidyltransferase</keyword>
<accession>A0AB39VJF0</accession>
<feature type="domain" description="DNA polymerase III delta subunit-like C-terminal" evidence="5">
    <location>
        <begin position="189"/>
        <end position="320"/>
    </location>
</feature>
<dbReference type="InterPro" id="IPR005790">
    <property type="entry name" value="DNA_polIII_delta"/>
</dbReference>
<sequence>MIYFIGGTKFREFKYFEILNKLREKNPNISESFFDAELKEDENFLEKLMTNSIFSSQELVVLKRAQKIKKFETFLKNIANLDIINKQIIIDYEKEDGKLNAELKKVLDKLEKDKKIKNFLFLKDEDIEIQNYVMLELKINKKNASSLLEMIGTNPFKVKNEIEKIKIFLDGEKFDLKKLKNIISIEKEYKIYEITKEILSNRINEVMKYLEQTKEYMGVLYSLYNELEVLYKIKILKKEGKQFSSNYNTFKIQFEKVKEAFKINNRIPNSYAIFKKLELEKNYSLESLKKLVYRSWEIENSIKTGKIEMSAGVERLIMQISSLYKIDCIIK</sequence>
<dbReference type="GO" id="GO:0003887">
    <property type="term" value="F:DNA-directed DNA polymerase activity"/>
    <property type="evidence" value="ECO:0007669"/>
    <property type="project" value="UniProtKB-KW"/>
</dbReference>
<dbReference type="Pfam" id="PF21694">
    <property type="entry name" value="DNA_pol3_delta_C"/>
    <property type="match status" value="1"/>
</dbReference>
<dbReference type="PANTHER" id="PTHR34388">
    <property type="entry name" value="DNA POLYMERASE III SUBUNIT DELTA"/>
    <property type="match status" value="1"/>
</dbReference>
<reference evidence="6" key="1">
    <citation type="submission" date="2024-07" db="EMBL/GenBank/DDBJ databases">
        <authorList>
            <person name="Li X.-J."/>
            <person name="Wang X."/>
        </authorList>
    </citation>
    <scope>NUCLEOTIDE SEQUENCE</scope>
    <source>
        <strain evidence="6">HSP-334</strain>
    </source>
</reference>
<dbReference type="PANTHER" id="PTHR34388:SF1">
    <property type="entry name" value="DNA POLYMERASE III SUBUNIT DELTA"/>
    <property type="match status" value="1"/>
</dbReference>
<evidence type="ECO:0000256" key="2">
    <source>
        <dbReference type="ARBA" id="ARBA00022695"/>
    </source>
</evidence>
<dbReference type="GO" id="GO:0003677">
    <property type="term" value="F:DNA binding"/>
    <property type="evidence" value="ECO:0007669"/>
    <property type="project" value="InterPro"/>
</dbReference>
<name>A0AB39VJF0_9FUSO</name>
<keyword evidence="1" id="KW-0808">Transferase</keyword>